<name>A0A2I1FC23_9GLOM</name>
<protein>
    <submittedName>
        <fullName evidence="1">Uncharacterized protein</fullName>
    </submittedName>
</protein>
<accession>A0A2I1FC23</accession>
<sequence length="103" mass="11842">MASQIILALYISALGSQILTALSNFFGGDILIFLARCIMASFFWVLECGFRQTVEFLGIFFEPPDVGLAVFQVFLDLEYRWFFDTLWSLDIMIKQHPDIEVYG</sequence>
<reference evidence="2 3" key="4">
    <citation type="submission" date="2017-10" db="EMBL/GenBank/DDBJ databases">
        <title>Genome analyses suggest a sexual origin of heterokaryosis in a supposedly ancient asexual fungus.</title>
        <authorList>
            <person name="Corradi N."/>
            <person name="Sedzielewska K."/>
            <person name="Noel J."/>
            <person name="Charron P."/>
            <person name="Farinelli L."/>
            <person name="Marton T."/>
            <person name="Kruger M."/>
            <person name="Pelin A."/>
            <person name="Brachmann A."/>
            <person name="Corradi N."/>
        </authorList>
    </citation>
    <scope>NUCLEOTIDE SEQUENCE [LARGE SCALE GENOMIC DNA]</scope>
    <source>
        <strain evidence="2 3">A1</strain>
    </source>
</reference>
<evidence type="ECO:0000313" key="4">
    <source>
        <dbReference type="Proteomes" id="UP000232722"/>
    </source>
</evidence>
<dbReference type="Proteomes" id="UP000232722">
    <property type="component" value="Unassembled WGS sequence"/>
</dbReference>
<reference evidence="2 3" key="3">
    <citation type="submission" date="2017-10" db="EMBL/GenBank/DDBJ databases">
        <title>Extensive intraspecific genome diversity in a model arbuscular mycorrhizal fungus.</title>
        <authorList>
            <person name="Chen E.C.H."/>
            <person name="Morin E."/>
            <person name="Baudet D."/>
            <person name="Noel J."/>
            <person name="Ndikumana S."/>
            <person name="Charron P."/>
            <person name="St-Onge C."/>
            <person name="Giorgi J."/>
            <person name="Grigoriev I.V."/>
            <person name="Roux C."/>
            <person name="Martin F.M."/>
            <person name="Corradi N."/>
        </authorList>
    </citation>
    <scope>NUCLEOTIDE SEQUENCE [LARGE SCALE GENOMIC DNA]</scope>
    <source>
        <strain evidence="2 3">A1</strain>
    </source>
</reference>
<evidence type="ECO:0000313" key="3">
    <source>
        <dbReference type="Proteomes" id="UP000232688"/>
    </source>
</evidence>
<reference evidence="1 4" key="1">
    <citation type="submission" date="2016-04" db="EMBL/GenBank/DDBJ databases">
        <title>Genome analyses suggest a sexual origin of heterokaryosis in a supposedly ancient asexual fungus.</title>
        <authorList>
            <person name="Ropars J."/>
            <person name="Sedzielewska K."/>
            <person name="Noel J."/>
            <person name="Charron P."/>
            <person name="Farinelli L."/>
            <person name="Marton T."/>
            <person name="Kruger M."/>
            <person name="Pelin A."/>
            <person name="Brachmann A."/>
            <person name="Corradi N."/>
        </authorList>
    </citation>
    <scope>NUCLEOTIDE SEQUENCE [LARGE SCALE GENOMIC DNA]</scope>
    <source>
        <strain evidence="1 4">A5</strain>
    </source>
</reference>
<dbReference type="Proteomes" id="UP000232688">
    <property type="component" value="Unassembled WGS sequence"/>
</dbReference>
<dbReference type="EMBL" id="LLXH01001666">
    <property type="protein sequence ID" value="PKC57967.1"/>
    <property type="molecule type" value="Genomic_DNA"/>
</dbReference>
<evidence type="ECO:0000313" key="2">
    <source>
        <dbReference type="EMBL" id="PKC57967.1"/>
    </source>
</evidence>
<proteinExistence type="predicted"/>
<dbReference type="VEuPathDB" id="FungiDB:RhiirA1_471680"/>
<gene>
    <name evidence="2" type="ORF">RhiirA1_471680</name>
    <name evidence="1" type="ORF">RhiirA5_427475</name>
</gene>
<evidence type="ECO:0000313" key="1">
    <source>
        <dbReference type="EMBL" id="PKC00951.1"/>
    </source>
</evidence>
<comment type="caution">
    <text evidence="1">The sequence shown here is derived from an EMBL/GenBank/DDBJ whole genome shotgun (WGS) entry which is preliminary data.</text>
</comment>
<dbReference type="AlphaFoldDB" id="A0A2I1FC23"/>
<organism evidence="1 4">
    <name type="scientific">Rhizophagus irregularis</name>
    <dbReference type="NCBI Taxonomy" id="588596"/>
    <lineage>
        <taxon>Eukaryota</taxon>
        <taxon>Fungi</taxon>
        <taxon>Fungi incertae sedis</taxon>
        <taxon>Mucoromycota</taxon>
        <taxon>Glomeromycotina</taxon>
        <taxon>Glomeromycetes</taxon>
        <taxon>Glomerales</taxon>
        <taxon>Glomeraceae</taxon>
        <taxon>Rhizophagus</taxon>
    </lineage>
</organism>
<dbReference type="EMBL" id="LLXJ01001739">
    <property type="protein sequence ID" value="PKC00951.1"/>
    <property type="molecule type" value="Genomic_DNA"/>
</dbReference>
<reference evidence="1 4" key="2">
    <citation type="submission" date="2017-09" db="EMBL/GenBank/DDBJ databases">
        <title>Extensive intraspecific genome diversity in a model arbuscular mycorrhizal fungus.</title>
        <authorList>
            <person name="Chen E.C."/>
            <person name="Morin E."/>
            <person name="Beaudet D."/>
            <person name="Noel J."/>
            <person name="Ndikumana S."/>
            <person name="Charron P."/>
            <person name="St-Onge C."/>
            <person name="Giorgi J."/>
            <person name="Grigoriev I.V."/>
            <person name="Roux C."/>
            <person name="Martin F.M."/>
            <person name="Corradi N."/>
        </authorList>
    </citation>
    <scope>NUCLEOTIDE SEQUENCE [LARGE SCALE GENOMIC DNA]</scope>
    <source>
        <strain evidence="1 4">A5</strain>
    </source>
</reference>